<protein>
    <submittedName>
        <fullName evidence="9">Peptidase M48</fullName>
    </submittedName>
</protein>
<keyword evidence="7" id="KW-0812">Transmembrane</keyword>
<keyword evidence="3 6" id="KW-0378">Hydrolase</keyword>
<evidence type="ECO:0000256" key="5">
    <source>
        <dbReference type="ARBA" id="ARBA00023049"/>
    </source>
</evidence>
<name>A0ABQ3Y3C4_9ACTN</name>
<keyword evidence="2" id="KW-0479">Metal-binding</keyword>
<sequence length="301" mass="32178">MFDHFLWSVVVVPPLVVLAVRWLADRLAPATAARAVAWSALAVAAASTFNLVLFALHAVAEIPLVGGALGWSTRVVYEDTERVPFVPWLSVALLAYAVVALIWRLRRHRRVLALIPPGEHSGGLVMVDDDEARAFAVPGRPGRVVVTTGMRAALTDRQFEALLAHENAHLTERHHRLARAADLAVAAHPALWWVGRHVDYLIERAADERAAAELGSRNVVARAIGAAALAGTAPRATPHLHAASAGGVIPRRVARLLQPSTAQAPRILYAVPVALAAASIIWTGEATIDLIELFISAGRAA</sequence>
<dbReference type="InterPro" id="IPR001915">
    <property type="entry name" value="Peptidase_M48"/>
</dbReference>
<keyword evidence="4 6" id="KW-0862">Zinc</keyword>
<reference evidence="9 10" key="1">
    <citation type="submission" date="2021-01" db="EMBL/GenBank/DDBJ databases">
        <title>Whole genome shotgun sequence of Actinoplanes deccanensis NBRC 13994.</title>
        <authorList>
            <person name="Komaki H."/>
            <person name="Tamura T."/>
        </authorList>
    </citation>
    <scope>NUCLEOTIDE SEQUENCE [LARGE SCALE GENOMIC DNA]</scope>
    <source>
        <strain evidence="9 10">NBRC 13994</strain>
    </source>
</reference>
<dbReference type="Proteomes" id="UP000609879">
    <property type="component" value="Unassembled WGS sequence"/>
</dbReference>
<dbReference type="PANTHER" id="PTHR34978">
    <property type="entry name" value="POSSIBLE SENSOR-TRANSDUCER PROTEIN BLAR"/>
    <property type="match status" value="1"/>
</dbReference>
<keyword evidence="5 6" id="KW-0482">Metalloprotease</keyword>
<proteinExistence type="inferred from homology"/>
<keyword evidence="7" id="KW-1133">Transmembrane helix</keyword>
<evidence type="ECO:0000256" key="6">
    <source>
        <dbReference type="RuleBase" id="RU003983"/>
    </source>
</evidence>
<comment type="similarity">
    <text evidence="6">Belongs to the peptidase M48 family.</text>
</comment>
<comment type="cofactor">
    <cofactor evidence="6">
        <name>Zn(2+)</name>
        <dbReference type="ChEBI" id="CHEBI:29105"/>
    </cofactor>
    <text evidence="6">Binds 1 zinc ion per subunit.</text>
</comment>
<evidence type="ECO:0000256" key="4">
    <source>
        <dbReference type="ARBA" id="ARBA00022833"/>
    </source>
</evidence>
<evidence type="ECO:0000313" key="9">
    <source>
        <dbReference type="EMBL" id="GID74499.1"/>
    </source>
</evidence>
<evidence type="ECO:0000256" key="1">
    <source>
        <dbReference type="ARBA" id="ARBA00022670"/>
    </source>
</evidence>
<feature type="transmembrane region" description="Helical" evidence="7">
    <location>
        <begin position="36"/>
        <end position="65"/>
    </location>
</feature>
<dbReference type="InterPro" id="IPR052173">
    <property type="entry name" value="Beta-lactam_resp_regulator"/>
</dbReference>
<evidence type="ECO:0000256" key="2">
    <source>
        <dbReference type="ARBA" id="ARBA00022723"/>
    </source>
</evidence>
<dbReference type="EMBL" id="BOMI01000060">
    <property type="protein sequence ID" value="GID74499.1"/>
    <property type="molecule type" value="Genomic_DNA"/>
</dbReference>
<gene>
    <name evidence="9" type="ORF">Ade02nite_31400</name>
</gene>
<evidence type="ECO:0000256" key="7">
    <source>
        <dbReference type="SAM" id="Phobius"/>
    </source>
</evidence>
<evidence type="ECO:0000313" key="10">
    <source>
        <dbReference type="Proteomes" id="UP000609879"/>
    </source>
</evidence>
<dbReference type="PANTHER" id="PTHR34978:SF3">
    <property type="entry name" value="SLR0241 PROTEIN"/>
    <property type="match status" value="1"/>
</dbReference>
<feature type="domain" description="Peptidase M48" evidence="8">
    <location>
        <begin position="125"/>
        <end position="182"/>
    </location>
</feature>
<dbReference type="Pfam" id="PF01435">
    <property type="entry name" value="Peptidase_M48"/>
    <property type="match status" value="1"/>
</dbReference>
<feature type="transmembrane region" description="Helical" evidence="7">
    <location>
        <begin position="6"/>
        <end position="24"/>
    </location>
</feature>
<dbReference type="Gene3D" id="3.30.2010.10">
    <property type="entry name" value="Metalloproteases ('zincins'), catalytic domain"/>
    <property type="match status" value="1"/>
</dbReference>
<feature type="transmembrane region" description="Helical" evidence="7">
    <location>
        <begin position="85"/>
        <end position="103"/>
    </location>
</feature>
<accession>A0ABQ3Y3C4</accession>
<organism evidence="9 10">
    <name type="scientific">Paractinoplanes deccanensis</name>
    <dbReference type="NCBI Taxonomy" id="113561"/>
    <lineage>
        <taxon>Bacteria</taxon>
        <taxon>Bacillati</taxon>
        <taxon>Actinomycetota</taxon>
        <taxon>Actinomycetes</taxon>
        <taxon>Micromonosporales</taxon>
        <taxon>Micromonosporaceae</taxon>
        <taxon>Paractinoplanes</taxon>
    </lineage>
</organism>
<evidence type="ECO:0000259" key="8">
    <source>
        <dbReference type="Pfam" id="PF01435"/>
    </source>
</evidence>
<keyword evidence="10" id="KW-1185">Reference proteome</keyword>
<dbReference type="RefSeq" id="WP_203762950.1">
    <property type="nucleotide sequence ID" value="NZ_BAAABO010000006.1"/>
</dbReference>
<evidence type="ECO:0000256" key="3">
    <source>
        <dbReference type="ARBA" id="ARBA00022801"/>
    </source>
</evidence>
<keyword evidence="7" id="KW-0472">Membrane</keyword>
<keyword evidence="1 6" id="KW-0645">Protease</keyword>
<comment type="caution">
    <text evidence="9">The sequence shown here is derived from an EMBL/GenBank/DDBJ whole genome shotgun (WGS) entry which is preliminary data.</text>
</comment>